<evidence type="ECO:0000313" key="1">
    <source>
        <dbReference type="EMBL" id="GAA4132160.1"/>
    </source>
</evidence>
<comment type="caution">
    <text evidence="1">The sequence shown here is derived from an EMBL/GenBank/DDBJ whole genome shotgun (WGS) entry which is preliminary data.</text>
</comment>
<sequence>MAWGTAHGARLNRPTIIGVPTGMSCRIPQRETGSRWGTSVFGDLWRVDRMRV</sequence>
<gene>
    <name evidence="1" type="ORF">GCM10022416_11620</name>
</gene>
<proteinExistence type="predicted"/>
<accession>A0ABP7YA66</accession>
<organism evidence="1 2">
    <name type="scientific">Actinomadura keratinilytica</name>
    <dbReference type="NCBI Taxonomy" id="547461"/>
    <lineage>
        <taxon>Bacteria</taxon>
        <taxon>Bacillati</taxon>
        <taxon>Actinomycetota</taxon>
        <taxon>Actinomycetes</taxon>
        <taxon>Streptosporangiales</taxon>
        <taxon>Thermomonosporaceae</taxon>
        <taxon>Actinomadura</taxon>
    </lineage>
</organism>
<name>A0ABP7YA66_9ACTN</name>
<dbReference type="Proteomes" id="UP001500266">
    <property type="component" value="Unassembled WGS sequence"/>
</dbReference>
<reference evidence="2" key="1">
    <citation type="journal article" date="2019" name="Int. J. Syst. Evol. Microbiol.">
        <title>The Global Catalogue of Microorganisms (GCM) 10K type strain sequencing project: providing services to taxonomists for standard genome sequencing and annotation.</title>
        <authorList>
            <consortium name="The Broad Institute Genomics Platform"/>
            <consortium name="The Broad Institute Genome Sequencing Center for Infectious Disease"/>
            <person name="Wu L."/>
            <person name="Ma J."/>
        </authorList>
    </citation>
    <scope>NUCLEOTIDE SEQUENCE [LARGE SCALE GENOMIC DNA]</scope>
    <source>
        <strain evidence="2">JCM 17316</strain>
    </source>
</reference>
<evidence type="ECO:0000313" key="2">
    <source>
        <dbReference type="Proteomes" id="UP001500266"/>
    </source>
</evidence>
<dbReference type="EMBL" id="BAABDO010000010">
    <property type="protein sequence ID" value="GAA4132160.1"/>
    <property type="molecule type" value="Genomic_DNA"/>
</dbReference>
<keyword evidence="2" id="KW-1185">Reference proteome</keyword>
<protein>
    <submittedName>
        <fullName evidence="1">Uncharacterized protein</fullName>
    </submittedName>
</protein>